<name>A0A4R4FF84_9FIRM</name>
<dbReference type="Proteomes" id="UP000295710">
    <property type="component" value="Unassembled WGS sequence"/>
</dbReference>
<reference evidence="9 10" key="1">
    <citation type="journal article" date="2016" name="Nat. Microbiol.">
        <title>The Mouse Intestinal Bacterial Collection (miBC) provides host-specific insight into cultured diversity and functional potential of the gut microbiota.</title>
        <authorList>
            <person name="Lagkouvardos I."/>
            <person name="Pukall R."/>
            <person name="Abt B."/>
            <person name="Foesel B.U."/>
            <person name="Meier-Kolthoff J.P."/>
            <person name="Kumar N."/>
            <person name="Bresciani A."/>
            <person name="Martinez I."/>
            <person name="Just S."/>
            <person name="Ziegler C."/>
            <person name="Brugiroux S."/>
            <person name="Garzetti D."/>
            <person name="Wenning M."/>
            <person name="Bui T.P."/>
            <person name="Wang J."/>
            <person name="Hugenholtz F."/>
            <person name="Plugge C.M."/>
            <person name="Peterson D.A."/>
            <person name="Hornef M.W."/>
            <person name="Baines J.F."/>
            <person name="Smidt H."/>
            <person name="Walter J."/>
            <person name="Kristiansen K."/>
            <person name="Nielsen H.B."/>
            <person name="Haller D."/>
            <person name="Overmann J."/>
            <person name="Stecher B."/>
            <person name="Clavel T."/>
        </authorList>
    </citation>
    <scope>NUCLEOTIDE SEQUENCE [LARGE SCALE GENOMIC DNA]</scope>
    <source>
        <strain evidence="9 10">DSM 28560</strain>
    </source>
</reference>
<feature type="transmembrane region" description="Helical" evidence="8">
    <location>
        <begin position="252"/>
        <end position="268"/>
    </location>
</feature>
<dbReference type="AlphaFoldDB" id="A0A4R4FF84"/>
<accession>A0A4R4FF84</accession>
<feature type="transmembrane region" description="Helical" evidence="8">
    <location>
        <begin position="219"/>
        <end position="240"/>
    </location>
</feature>
<evidence type="ECO:0000256" key="4">
    <source>
        <dbReference type="ARBA" id="ARBA00022519"/>
    </source>
</evidence>
<evidence type="ECO:0000313" key="10">
    <source>
        <dbReference type="Proteomes" id="UP000295710"/>
    </source>
</evidence>
<keyword evidence="4" id="KW-0997">Cell inner membrane</keyword>
<feature type="transmembrane region" description="Helical" evidence="8">
    <location>
        <begin position="45"/>
        <end position="65"/>
    </location>
</feature>
<protein>
    <submittedName>
        <fullName evidence="9">ABC transporter permease</fullName>
    </submittedName>
</protein>
<evidence type="ECO:0000256" key="2">
    <source>
        <dbReference type="ARBA" id="ARBA00022448"/>
    </source>
</evidence>
<evidence type="ECO:0000256" key="7">
    <source>
        <dbReference type="ARBA" id="ARBA00023136"/>
    </source>
</evidence>
<dbReference type="RefSeq" id="WP_132276816.1">
    <property type="nucleotide sequence ID" value="NZ_JAOBST010000023.1"/>
</dbReference>
<dbReference type="GO" id="GO:0005886">
    <property type="term" value="C:plasma membrane"/>
    <property type="evidence" value="ECO:0007669"/>
    <property type="project" value="UniProtKB-SubCell"/>
</dbReference>
<keyword evidence="10" id="KW-1185">Reference proteome</keyword>
<proteinExistence type="predicted"/>
<comment type="caution">
    <text evidence="9">The sequence shown here is derived from an EMBL/GenBank/DDBJ whole genome shotgun (WGS) entry which is preliminary data.</text>
</comment>
<keyword evidence="5 8" id="KW-0812">Transmembrane</keyword>
<feature type="transmembrane region" description="Helical" evidence="8">
    <location>
        <begin position="304"/>
        <end position="320"/>
    </location>
</feature>
<keyword evidence="3" id="KW-1003">Cell membrane</keyword>
<evidence type="ECO:0000256" key="5">
    <source>
        <dbReference type="ARBA" id="ARBA00022692"/>
    </source>
</evidence>
<feature type="transmembrane region" description="Helical" evidence="8">
    <location>
        <begin position="275"/>
        <end position="298"/>
    </location>
</feature>
<evidence type="ECO:0000256" key="6">
    <source>
        <dbReference type="ARBA" id="ARBA00022989"/>
    </source>
</evidence>
<dbReference type="Pfam" id="PF02653">
    <property type="entry name" value="BPD_transp_2"/>
    <property type="match status" value="1"/>
</dbReference>
<feature type="transmembrane region" description="Helical" evidence="8">
    <location>
        <begin position="130"/>
        <end position="152"/>
    </location>
</feature>
<keyword evidence="7 8" id="KW-0472">Membrane</keyword>
<organism evidence="9 10">
    <name type="scientific">Extibacter muris</name>
    <dbReference type="NCBI Taxonomy" id="1796622"/>
    <lineage>
        <taxon>Bacteria</taxon>
        <taxon>Bacillati</taxon>
        <taxon>Bacillota</taxon>
        <taxon>Clostridia</taxon>
        <taxon>Lachnospirales</taxon>
        <taxon>Lachnospiraceae</taxon>
        <taxon>Extibacter</taxon>
    </lineage>
</organism>
<dbReference type="PANTHER" id="PTHR32196:SF21">
    <property type="entry name" value="ABC TRANSPORTER PERMEASE PROTEIN YPHD-RELATED"/>
    <property type="match status" value="1"/>
</dbReference>
<evidence type="ECO:0000256" key="1">
    <source>
        <dbReference type="ARBA" id="ARBA00004651"/>
    </source>
</evidence>
<feature type="transmembrane region" description="Helical" evidence="8">
    <location>
        <begin position="12"/>
        <end position="33"/>
    </location>
</feature>
<evidence type="ECO:0000256" key="3">
    <source>
        <dbReference type="ARBA" id="ARBA00022475"/>
    </source>
</evidence>
<gene>
    <name evidence="9" type="ORF">E1963_07550</name>
</gene>
<keyword evidence="6 8" id="KW-1133">Transmembrane helix</keyword>
<comment type="subcellular location">
    <subcellularLocation>
        <location evidence="1">Cell membrane</location>
        <topology evidence="1">Multi-pass membrane protein</topology>
    </subcellularLocation>
</comment>
<dbReference type="PANTHER" id="PTHR32196">
    <property type="entry name" value="ABC TRANSPORTER PERMEASE PROTEIN YPHD-RELATED-RELATED"/>
    <property type="match status" value="1"/>
</dbReference>
<sequence>MNKVNKIIRRDLNLSILTGVTMLVLLWSAVFFGDAMYSLKNIQSMTFQIPEFGFLALAMMLSNMIGGIDLSIIANANTVAITSAYILNGQWAFGMTGSARIVAAVAAAVIVSLLFGLLNGVLISRTSAPPLIATLGTMTLFQGIGMAVTGGASVGDIDKGFAQMGKATLMQIPLIFWLFLLTAVILGTVLSKSKFGRKLYLYGDNPTASRFSAIDNDKMCICTFLLTGVLAGMAGLIVLSRVNSAKVGYGDSYLLQTLIVCVVGGIDPNGGKGRVWGVLIAVVLMQILSSAFTIMSLSPYTKKLIWGIMLVLVLGLNYALRKYTNRMELRKSLKEGC</sequence>
<feature type="transmembrane region" description="Helical" evidence="8">
    <location>
        <begin position="172"/>
        <end position="190"/>
    </location>
</feature>
<keyword evidence="2" id="KW-0813">Transport</keyword>
<feature type="transmembrane region" description="Helical" evidence="8">
    <location>
        <begin position="99"/>
        <end position="118"/>
    </location>
</feature>
<evidence type="ECO:0000313" key="9">
    <source>
        <dbReference type="EMBL" id="TDA22091.1"/>
    </source>
</evidence>
<dbReference type="EMBL" id="SMMX01000005">
    <property type="protein sequence ID" value="TDA22091.1"/>
    <property type="molecule type" value="Genomic_DNA"/>
</dbReference>
<dbReference type="GO" id="GO:0022857">
    <property type="term" value="F:transmembrane transporter activity"/>
    <property type="evidence" value="ECO:0007669"/>
    <property type="project" value="InterPro"/>
</dbReference>
<evidence type="ECO:0000256" key="8">
    <source>
        <dbReference type="SAM" id="Phobius"/>
    </source>
</evidence>
<dbReference type="InterPro" id="IPR001851">
    <property type="entry name" value="ABC_transp_permease"/>
</dbReference>
<feature type="transmembrane region" description="Helical" evidence="8">
    <location>
        <begin position="72"/>
        <end position="93"/>
    </location>
</feature>
<dbReference type="CDD" id="cd06579">
    <property type="entry name" value="TM_PBP1_transp_AraH_like"/>
    <property type="match status" value="1"/>
</dbReference>